<name>A0A8S5LT15_9CAUD</name>
<reference evidence="1" key="1">
    <citation type="journal article" date="2021" name="Proc. Natl. Acad. Sci. U.S.A.">
        <title>A Catalog of Tens of Thousands of Viruses from Human Metagenomes Reveals Hidden Associations with Chronic Diseases.</title>
        <authorList>
            <person name="Tisza M.J."/>
            <person name="Buck C.B."/>
        </authorList>
    </citation>
    <scope>NUCLEOTIDE SEQUENCE</scope>
    <source>
        <strain evidence="1">CtRRO23</strain>
    </source>
</reference>
<proteinExistence type="predicted"/>
<protein>
    <submittedName>
        <fullName evidence="1">Uncharacterized protein</fullName>
    </submittedName>
</protein>
<accession>A0A8S5LT15</accession>
<evidence type="ECO:0000313" key="1">
    <source>
        <dbReference type="EMBL" id="DAD73140.1"/>
    </source>
</evidence>
<dbReference type="EMBL" id="BK014730">
    <property type="protein sequence ID" value="DAD73140.1"/>
    <property type="molecule type" value="Genomic_DNA"/>
</dbReference>
<sequence>MSAHFQPSVAKVTGNESNIAWSNHKTLRPSLDVLTLFLSVYPFRHSDIMTIDSNG</sequence>
<organism evidence="1">
    <name type="scientific">Siphoviridae sp. ctRRO23</name>
    <dbReference type="NCBI Taxonomy" id="2826334"/>
    <lineage>
        <taxon>Viruses</taxon>
        <taxon>Duplodnaviria</taxon>
        <taxon>Heunggongvirae</taxon>
        <taxon>Uroviricota</taxon>
        <taxon>Caudoviricetes</taxon>
    </lineage>
</organism>